<evidence type="ECO:0000256" key="1">
    <source>
        <dbReference type="SAM" id="MobiDB-lite"/>
    </source>
</evidence>
<name>A0ABX2RE68_9ACTN</name>
<protein>
    <submittedName>
        <fullName evidence="2">Uncharacterized protein</fullName>
    </submittedName>
</protein>
<feature type="region of interest" description="Disordered" evidence="1">
    <location>
        <begin position="202"/>
        <end position="222"/>
    </location>
</feature>
<keyword evidence="3" id="KW-1185">Reference proteome</keyword>
<gene>
    <name evidence="2" type="ORF">HDA35_000630</name>
</gene>
<organism evidence="2 3">
    <name type="scientific">Micromonospora purpureochromogenes</name>
    <dbReference type="NCBI Taxonomy" id="47872"/>
    <lineage>
        <taxon>Bacteria</taxon>
        <taxon>Bacillati</taxon>
        <taxon>Actinomycetota</taxon>
        <taxon>Actinomycetes</taxon>
        <taxon>Micromonosporales</taxon>
        <taxon>Micromonosporaceae</taxon>
        <taxon>Micromonospora</taxon>
    </lineage>
</organism>
<evidence type="ECO:0000313" key="2">
    <source>
        <dbReference type="EMBL" id="NYF54799.1"/>
    </source>
</evidence>
<reference evidence="2 3" key="1">
    <citation type="submission" date="2020-07" db="EMBL/GenBank/DDBJ databases">
        <title>Sequencing the genomes of 1000 actinobacteria strains.</title>
        <authorList>
            <person name="Klenk H.-P."/>
        </authorList>
    </citation>
    <scope>NUCLEOTIDE SEQUENCE [LARGE SCALE GENOMIC DNA]</scope>
    <source>
        <strain evidence="2 3">DSM 43814</strain>
    </source>
</reference>
<accession>A0ABX2RE68</accession>
<comment type="caution">
    <text evidence="2">The sequence shown here is derived from an EMBL/GenBank/DDBJ whole genome shotgun (WGS) entry which is preliminary data.</text>
</comment>
<dbReference type="Proteomes" id="UP000631553">
    <property type="component" value="Unassembled WGS sequence"/>
</dbReference>
<sequence>MAVRMAVRAAAFGCYLLGVSYRPSAAPQLVRHLADAYSPKDHCSVLAVCHKLEAIGQHGDETDAGDRYEIRPRNSELSEDRGDHDVLRSDAEPGEWPCCPPMELWASPRPNLWIDVGNAAASPEVLRSHAAIIADADKHRPPVRLTAGSRNSQLGNWTRSSHRPAPTLVALVPTGLVFPRWASVYGPWMARVILCSVASAGSSQCRPQGAPYPAPVAKSSRPAPAMVGKLRVWNRHRRRSSCRYPRPRRR</sequence>
<dbReference type="EMBL" id="JACCCQ010000001">
    <property type="protein sequence ID" value="NYF54799.1"/>
    <property type="molecule type" value="Genomic_DNA"/>
</dbReference>
<evidence type="ECO:0000313" key="3">
    <source>
        <dbReference type="Proteomes" id="UP000631553"/>
    </source>
</evidence>
<proteinExistence type="predicted"/>